<keyword evidence="3" id="KW-1185">Reference proteome</keyword>
<keyword evidence="1" id="KW-0732">Signal</keyword>
<proteinExistence type="predicted"/>
<evidence type="ECO:0000256" key="1">
    <source>
        <dbReference type="SAM" id="SignalP"/>
    </source>
</evidence>
<comment type="caution">
    <text evidence="2">The sequence shown here is derived from an EMBL/GenBank/DDBJ whole genome shotgun (WGS) entry which is preliminary data.</text>
</comment>
<dbReference type="Proteomes" id="UP000050509">
    <property type="component" value="Unassembled WGS sequence"/>
</dbReference>
<feature type="signal peptide" evidence="1">
    <location>
        <begin position="1"/>
        <end position="27"/>
    </location>
</feature>
<organism evidence="2 3">
    <name type="scientific">Kouleothrix aurantiaca</name>
    <dbReference type="NCBI Taxonomy" id="186479"/>
    <lineage>
        <taxon>Bacteria</taxon>
        <taxon>Bacillati</taxon>
        <taxon>Chloroflexota</taxon>
        <taxon>Chloroflexia</taxon>
        <taxon>Chloroflexales</taxon>
        <taxon>Roseiflexineae</taxon>
        <taxon>Roseiflexaceae</taxon>
        <taxon>Kouleothrix</taxon>
    </lineage>
</organism>
<name>A0A0P9CZD7_9CHLR</name>
<evidence type="ECO:0000313" key="2">
    <source>
        <dbReference type="EMBL" id="KPV51896.1"/>
    </source>
</evidence>
<evidence type="ECO:0000313" key="3">
    <source>
        <dbReference type="Proteomes" id="UP000050509"/>
    </source>
</evidence>
<accession>A0A0P9CZD7</accession>
<sequence>MTRMPPLALAALIIITIVAITARPAAAAPMSAATLRITSVSALKDRTNCWTVRLSTGATLKIEKRAFDTGGTAPAIGAISSFRDQHWLPILGYFGYATFVQSGTTFYGYR</sequence>
<reference evidence="2 3" key="1">
    <citation type="submission" date="2015-09" db="EMBL/GenBank/DDBJ databases">
        <title>Draft genome sequence of Kouleothrix aurantiaca JCM 19913.</title>
        <authorList>
            <person name="Hemp J."/>
        </authorList>
    </citation>
    <scope>NUCLEOTIDE SEQUENCE [LARGE SCALE GENOMIC DNA]</scope>
    <source>
        <strain evidence="2 3">COM-B</strain>
    </source>
</reference>
<dbReference type="EMBL" id="LJCR01000733">
    <property type="protein sequence ID" value="KPV51896.1"/>
    <property type="molecule type" value="Genomic_DNA"/>
</dbReference>
<gene>
    <name evidence="2" type="ORF">SE17_18635</name>
</gene>
<protein>
    <submittedName>
        <fullName evidence="2">Uncharacterized protein</fullName>
    </submittedName>
</protein>
<feature type="chain" id="PRO_5006156055" evidence="1">
    <location>
        <begin position="28"/>
        <end position="110"/>
    </location>
</feature>
<dbReference type="AlphaFoldDB" id="A0A0P9CZD7"/>